<reference evidence="2" key="1">
    <citation type="journal article" date="2019" name="Int. J. Syst. Evol. Microbiol.">
        <title>The Global Catalogue of Microorganisms (GCM) 10K type strain sequencing project: providing services to taxonomists for standard genome sequencing and annotation.</title>
        <authorList>
            <consortium name="The Broad Institute Genomics Platform"/>
            <consortium name="The Broad Institute Genome Sequencing Center for Infectious Disease"/>
            <person name="Wu L."/>
            <person name="Ma J."/>
        </authorList>
    </citation>
    <scope>NUCLEOTIDE SEQUENCE [LARGE SCALE GENOMIC DNA]</scope>
    <source>
        <strain evidence="2">JCM 17809</strain>
    </source>
</reference>
<name>A0ABP8K0N9_9MICO</name>
<evidence type="ECO:0000313" key="2">
    <source>
        <dbReference type="Proteomes" id="UP001500945"/>
    </source>
</evidence>
<dbReference type="Proteomes" id="UP001500945">
    <property type="component" value="Unassembled WGS sequence"/>
</dbReference>
<gene>
    <name evidence="1" type="ORF">GCM10023168_05480</name>
</gene>
<dbReference type="EMBL" id="BAABGM010000003">
    <property type="protein sequence ID" value="GAA4398920.1"/>
    <property type="molecule type" value="Genomic_DNA"/>
</dbReference>
<evidence type="ECO:0000313" key="1">
    <source>
        <dbReference type="EMBL" id="GAA4398920.1"/>
    </source>
</evidence>
<sequence>MEKGKFGRTRTARGYKAIDFRCHICKLVLETEQLVDATPDFESWEEDHTLDFWGQDVGHEKK</sequence>
<accession>A0ABP8K0N9</accession>
<protein>
    <submittedName>
        <fullName evidence="1">Uncharacterized protein</fullName>
    </submittedName>
</protein>
<organism evidence="1 2">
    <name type="scientific">Fodinibacter luteus</name>
    <dbReference type="NCBI Taxonomy" id="552064"/>
    <lineage>
        <taxon>Bacteria</taxon>
        <taxon>Bacillati</taxon>
        <taxon>Actinomycetota</taxon>
        <taxon>Actinomycetes</taxon>
        <taxon>Micrococcales</taxon>
        <taxon>Intrasporangiaceae</taxon>
        <taxon>Fodinibacter (ex Wang et al. 2009)</taxon>
    </lineage>
</organism>
<proteinExistence type="predicted"/>
<keyword evidence="2" id="KW-1185">Reference proteome</keyword>
<comment type="caution">
    <text evidence="1">The sequence shown here is derived from an EMBL/GenBank/DDBJ whole genome shotgun (WGS) entry which is preliminary data.</text>
</comment>